<dbReference type="EMBL" id="WBVQ01000002">
    <property type="protein sequence ID" value="KAB2815663.1"/>
    <property type="molecule type" value="Genomic_DNA"/>
</dbReference>
<gene>
    <name evidence="2" type="ORF">F8C82_08140</name>
</gene>
<protein>
    <recommendedName>
        <fullName evidence="4">Lipoprotein</fullName>
    </recommendedName>
</protein>
<name>A0A6L3ZCS6_9FLAO</name>
<evidence type="ECO:0000313" key="3">
    <source>
        <dbReference type="Proteomes" id="UP000484164"/>
    </source>
</evidence>
<feature type="chain" id="PRO_5026839990" description="Lipoprotein" evidence="1">
    <location>
        <begin position="23"/>
        <end position="537"/>
    </location>
</feature>
<sequence>MRLRFLKSSLYFLLLLSLSGCYELRTGESVSIYSLLTEYDNTYRKPYFECGYHDTINESRFPPLPQNTDWLTEKSIRIVRWTGHRTSAYWITPIEITKRNISLCITNEKGWVMEVKSFNLPATLPADFNPDSISLHEVEKGGLSLRCKAEYYSIDRITGQYYPDRFYYEKDHQKDPDLFFPIHRTHYRGHIPNAIIRQYLAEFIGDSIGYGVFSIYSSYSSNNNEINKLDNRVKKYADISPTGYSPFHFYEVDDNVLNVYSPDTNYSVPLTLKPYPRGNDRNVKYLNTSIRNHLFELLPAALESENPILTYVQYSDRYNQSNSLFPEKAEVLVNIFKVVRHIGYDRFISKEEFYEKQFAIHSNYLTDGSDYSMFDICQLLIEEQTTNTNRYVTGFWSRRIREDSQDIVMHILKDVVQYYGEDVHSASQNPEELNDTLYHCVSYELKLQQNPNDDELTHQYLDYLESLGQYQSVSTLLLYVLPDKRERHLPVGEYERLSKPPFRVPGLYSSNFRAGYWVRLSNVDWFDTYSSRYNYYY</sequence>
<dbReference type="AlphaFoldDB" id="A0A6L3ZCS6"/>
<evidence type="ECO:0000256" key="1">
    <source>
        <dbReference type="SAM" id="SignalP"/>
    </source>
</evidence>
<dbReference type="PROSITE" id="PS51257">
    <property type="entry name" value="PROKAR_LIPOPROTEIN"/>
    <property type="match status" value="1"/>
</dbReference>
<feature type="signal peptide" evidence="1">
    <location>
        <begin position="1"/>
        <end position="22"/>
    </location>
</feature>
<dbReference type="RefSeq" id="WP_151693093.1">
    <property type="nucleotide sequence ID" value="NZ_BMGX01000001.1"/>
</dbReference>
<proteinExistence type="predicted"/>
<keyword evidence="3" id="KW-1185">Reference proteome</keyword>
<evidence type="ECO:0008006" key="4">
    <source>
        <dbReference type="Google" id="ProtNLM"/>
    </source>
</evidence>
<organism evidence="2 3">
    <name type="scientific">Phaeocystidibacter marisrubri</name>
    <dbReference type="NCBI Taxonomy" id="1577780"/>
    <lineage>
        <taxon>Bacteria</taxon>
        <taxon>Pseudomonadati</taxon>
        <taxon>Bacteroidota</taxon>
        <taxon>Flavobacteriia</taxon>
        <taxon>Flavobacteriales</taxon>
        <taxon>Phaeocystidibacteraceae</taxon>
        <taxon>Phaeocystidibacter</taxon>
    </lineage>
</organism>
<dbReference type="Proteomes" id="UP000484164">
    <property type="component" value="Unassembled WGS sequence"/>
</dbReference>
<keyword evidence="1" id="KW-0732">Signal</keyword>
<comment type="caution">
    <text evidence="2">The sequence shown here is derived from an EMBL/GenBank/DDBJ whole genome shotgun (WGS) entry which is preliminary data.</text>
</comment>
<dbReference type="OrthoDB" id="1420631at2"/>
<evidence type="ECO:0000313" key="2">
    <source>
        <dbReference type="EMBL" id="KAB2815663.1"/>
    </source>
</evidence>
<accession>A0A6L3ZCS6</accession>
<reference evidence="2 3" key="1">
    <citation type="submission" date="2019-10" db="EMBL/GenBank/DDBJ databases">
        <title>Genome sequence of Phaeocystidibacter marisrubri JCM30614 (type strain).</title>
        <authorList>
            <person name="Bowman J.P."/>
        </authorList>
    </citation>
    <scope>NUCLEOTIDE SEQUENCE [LARGE SCALE GENOMIC DNA]</scope>
    <source>
        <strain evidence="2 3">JCM 30614</strain>
    </source>
</reference>